<accession>A0ACB8ZID3</accession>
<protein>
    <submittedName>
        <fullName evidence="1">Uncharacterized protein</fullName>
    </submittedName>
</protein>
<sequence length="99" mass="11498">MKKVGKLEEEVKLMKKERKLWAEYKEKKELVMRTASRKDKQVVHLPPVTTVVLQEEDTPTHSESAVEALTSLTIMIIFWYKPLIHRDTDSHRGIPSVDA</sequence>
<dbReference type="Proteomes" id="UP001055879">
    <property type="component" value="Linkage Group LG10"/>
</dbReference>
<organism evidence="1 2">
    <name type="scientific">Arctium lappa</name>
    <name type="common">Greater burdock</name>
    <name type="synonym">Lappa major</name>
    <dbReference type="NCBI Taxonomy" id="4217"/>
    <lineage>
        <taxon>Eukaryota</taxon>
        <taxon>Viridiplantae</taxon>
        <taxon>Streptophyta</taxon>
        <taxon>Embryophyta</taxon>
        <taxon>Tracheophyta</taxon>
        <taxon>Spermatophyta</taxon>
        <taxon>Magnoliopsida</taxon>
        <taxon>eudicotyledons</taxon>
        <taxon>Gunneridae</taxon>
        <taxon>Pentapetalae</taxon>
        <taxon>asterids</taxon>
        <taxon>campanulids</taxon>
        <taxon>Asterales</taxon>
        <taxon>Asteraceae</taxon>
        <taxon>Carduoideae</taxon>
        <taxon>Cardueae</taxon>
        <taxon>Arctiinae</taxon>
        <taxon>Arctium</taxon>
    </lineage>
</organism>
<evidence type="ECO:0000313" key="1">
    <source>
        <dbReference type="EMBL" id="KAI3697577.1"/>
    </source>
</evidence>
<comment type="caution">
    <text evidence="1">The sequence shown here is derived from an EMBL/GenBank/DDBJ whole genome shotgun (WGS) entry which is preliminary data.</text>
</comment>
<dbReference type="EMBL" id="CM042056">
    <property type="protein sequence ID" value="KAI3697577.1"/>
    <property type="molecule type" value="Genomic_DNA"/>
</dbReference>
<reference evidence="1 2" key="2">
    <citation type="journal article" date="2022" name="Mol. Ecol. Resour.">
        <title>The genomes of chicory, endive, great burdock and yacon provide insights into Asteraceae paleo-polyploidization history and plant inulin production.</title>
        <authorList>
            <person name="Fan W."/>
            <person name="Wang S."/>
            <person name="Wang H."/>
            <person name="Wang A."/>
            <person name="Jiang F."/>
            <person name="Liu H."/>
            <person name="Zhao H."/>
            <person name="Xu D."/>
            <person name="Zhang Y."/>
        </authorList>
    </citation>
    <scope>NUCLEOTIDE SEQUENCE [LARGE SCALE GENOMIC DNA]</scope>
    <source>
        <strain evidence="2">cv. Niubang</strain>
    </source>
</reference>
<gene>
    <name evidence="1" type="ORF">L6452_30670</name>
</gene>
<name>A0ACB8ZID3_ARCLA</name>
<reference evidence="2" key="1">
    <citation type="journal article" date="2022" name="Mol. Ecol. Resour.">
        <title>The genomes of chicory, endive, great burdock and yacon provide insights into Asteraceae palaeo-polyploidization history and plant inulin production.</title>
        <authorList>
            <person name="Fan W."/>
            <person name="Wang S."/>
            <person name="Wang H."/>
            <person name="Wang A."/>
            <person name="Jiang F."/>
            <person name="Liu H."/>
            <person name="Zhao H."/>
            <person name="Xu D."/>
            <person name="Zhang Y."/>
        </authorList>
    </citation>
    <scope>NUCLEOTIDE SEQUENCE [LARGE SCALE GENOMIC DNA]</scope>
    <source>
        <strain evidence="2">cv. Niubang</strain>
    </source>
</reference>
<proteinExistence type="predicted"/>
<keyword evidence="2" id="KW-1185">Reference proteome</keyword>
<evidence type="ECO:0000313" key="2">
    <source>
        <dbReference type="Proteomes" id="UP001055879"/>
    </source>
</evidence>